<keyword evidence="3" id="KW-1185">Reference proteome</keyword>
<evidence type="ECO:0000313" key="2">
    <source>
        <dbReference type="EMBL" id="OHE91513.1"/>
    </source>
</evidence>
<protein>
    <submittedName>
        <fullName evidence="2">Uncharacterized protein</fullName>
    </submittedName>
</protein>
<evidence type="ECO:0000313" key="3">
    <source>
        <dbReference type="Proteomes" id="UP000176998"/>
    </source>
</evidence>
<dbReference type="EMBL" id="MJBS01000181">
    <property type="protein sequence ID" value="OHE91513.1"/>
    <property type="molecule type" value="Genomic_DNA"/>
</dbReference>
<dbReference type="Proteomes" id="UP000176998">
    <property type="component" value="Unassembled WGS sequence"/>
</dbReference>
<proteinExistence type="predicted"/>
<organism evidence="2 3">
    <name type="scientific">Colletotrichum orchidophilum</name>
    <dbReference type="NCBI Taxonomy" id="1209926"/>
    <lineage>
        <taxon>Eukaryota</taxon>
        <taxon>Fungi</taxon>
        <taxon>Dikarya</taxon>
        <taxon>Ascomycota</taxon>
        <taxon>Pezizomycotina</taxon>
        <taxon>Sordariomycetes</taxon>
        <taxon>Hypocreomycetidae</taxon>
        <taxon>Glomerellales</taxon>
        <taxon>Glomerellaceae</taxon>
        <taxon>Colletotrichum</taxon>
    </lineage>
</organism>
<feature type="region of interest" description="Disordered" evidence="1">
    <location>
        <begin position="55"/>
        <end position="74"/>
    </location>
</feature>
<accession>A0A1G4AQZ7</accession>
<sequence length="124" mass="13859">EQQQLTDDHDRPSFVVIPRQLLKVGTALVAKISSSYAGPFRYFRVPKVTQYGVHRATGDQSRNNSATTTTTTPVPASQRFHDVLVFHARPTGSQRLWMITIEIGTPETQLRASRSQRLGLGTRP</sequence>
<dbReference type="AlphaFoldDB" id="A0A1G4AQZ7"/>
<dbReference type="GeneID" id="34566289"/>
<reference evidence="2 3" key="1">
    <citation type="submission" date="2016-09" db="EMBL/GenBank/DDBJ databases">
        <authorList>
            <person name="Capua I."/>
            <person name="De Benedictis P."/>
            <person name="Joannis T."/>
            <person name="Lombin L.H."/>
            <person name="Cattoli G."/>
        </authorList>
    </citation>
    <scope>NUCLEOTIDE SEQUENCE [LARGE SCALE GENOMIC DNA]</scope>
    <source>
        <strain evidence="2 3">IMI 309357</strain>
    </source>
</reference>
<comment type="caution">
    <text evidence="2">The sequence shown here is derived from an EMBL/GenBank/DDBJ whole genome shotgun (WGS) entry which is preliminary data.</text>
</comment>
<feature type="non-terminal residue" evidence="2">
    <location>
        <position position="1"/>
    </location>
</feature>
<name>A0A1G4AQZ7_9PEZI</name>
<dbReference type="RefSeq" id="XP_022468686.1">
    <property type="nucleotide sequence ID" value="XM_022624779.1"/>
</dbReference>
<evidence type="ECO:0000256" key="1">
    <source>
        <dbReference type="SAM" id="MobiDB-lite"/>
    </source>
</evidence>
<gene>
    <name evidence="2" type="ORF">CORC01_13162</name>
</gene>